<keyword evidence="3" id="KW-0067">ATP-binding</keyword>
<dbReference type="Gene3D" id="3.40.50.300">
    <property type="entry name" value="P-loop containing nucleotide triphosphate hydrolases"/>
    <property type="match status" value="1"/>
</dbReference>
<keyword evidence="1 3" id="KW-0378">Hydrolase</keyword>
<dbReference type="Pfam" id="PF00176">
    <property type="entry name" value="SNF2-rel_dom"/>
    <property type="match status" value="1"/>
</dbReference>
<dbReference type="PANTHER" id="PTHR45629">
    <property type="entry name" value="SNF2/RAD54 FAMILY MEMBER"/>
    <property type="match status" value="1"/>
</dbReference>
<dbReference type="SMART" id="SM00487">
    <property type="entry name" value="DEXDc"/>
    <property type="match status" value="1"/>
</dbReference>
<organism evidence="3 4">
    <name type="scientific">Microbacterium schleiferi</name>
    <dbReference type="NCBI Taxonomy" id="69362"/>
    <lineage>
        <taxon>Bacteria</taxon>
        <taxon>Bacillati</taxon>
        <taxon>Actinomycetota</taxon>
        <taxon>Actinomycetes</taxon>
        <taxon>Micrococcales</taxon>
        <taxon>Microbacteriaceae</taxon>
        <taxon>Microbacterium</taxon>
    </lineage>
</organism>
<dbReference type="InterPro" id="IPR000330">
    <property type="entry name" value="SNF2_N"/>
</dbReference>
<dbReference type="PANTHER" id="PTHR45629:SF7">
    <property type="entry name" value="DNA EXCISION REPAIR PROTEIN ERCC-6-RELATED"/>
    <property type="match status" value="1"/>
</dbReference>
<accession>A0ABU7V963</accession>
<keyword evidence="3" id="KW-0347">Helicase</keyword>
<feature type="domain" description="Helicase ATP-binding" evidence="2">
    <location>
        <begin position="97"/>
        <end position="295"/>
    </location>
</feature>
<dbReference type="InterPro" id="IPR027417">
    <property type="entry name" value="P-loop_NTPase"/>
</dbReference>
<name>A0ABU7V963_9MICO</name>
<dbReference type="GO" id="GO:0016787">
    <property type="term" value="F:hydrolase activity"/>
    <property type="evidence" value="ECO:0007669"/>
    <property type="project" value="UniProtKB-KW"/>
</dbReference>
<dbReference type="Proteomes" id="UP001351900">
    <property type="component" value="Unassembled WGS sequence"/>
</dbReference>
<evidence type="ECO:0000256" key="1">
    <source>
        <dbReference type="ARBA" id="ARBA00022801"/>
    </source>
</evidence>
<dbReference type="GO" id="GO:0004386">
    <property type="term" value="F:helicase activity"/>
    <property type="evidence" value="ECO:0007669"/>
    <property type="project" value="UniProtKB-KW"/>
</dbReference>
<dbReference type="EC" id="3.6.4.-" evidence="3"/>
<evidence type="ECO:0000313" key="3">
    <source>
        <dbReference type="EMBL" id="MEF2255312.1"/>
    </source>
</evidence>
<reference evidence="3 4" key="1">
    <citation type="submission" date="2024-01" db="EMBL/GenBank/DDBJ databases">
        <title>the genome sequence of strain Microbacterium schleiferi NBRC 15075.</title>
        <authorList>
            <person name="Ding Y."/>
            <person name="Zhang G."/>
        </authorList>
    </citation>
    <scope>NUCLEOTIDE SEQUENCE [LARGE SCALE GENOMIC DNA]</scope>
    <source>
        <strain evidence="3 4">NBRC 15075</strain>
    </source>
</reference>
<comment type="caution">
    <text evidence="3">The sequence shown here is derived from an EMBL/GenBank/DDBJ whole genome shotgun (WGS) entry which is preliminary data.</text>
</comment>
<sequence>MELVPRGTSVHALAAEVRATLPSTEGIRLVDGAVRVTIPQATWLIQNRQPAIEWERDVVRFVENRARLNGRRDVEEAHRILTLSASELRPLVNECRLLPLLDDHQLRNVALMTIADSSGACIFDEQGTGKTISVVAAFDLLVERNEADVLLVVAPKSMIGEWKVEIDRFTENGYKVAVLDGSRAGKAQALETRADVYVCNYETLLTVPDNLRLLCERSRVVIAADESFTVKNPDAGRTQALARVREWCVRAFVLCGTPAPNDASDVIAQVSLVDLGRAFGGLQLSRDPDEQREQIRDVIQQDVVFSRNLKSVVLPDLPGRTFTELRVDMEPAQRALYVSVAGALADELQQVSDAQFRADYTSYFARRAALLRICSDPSAVDPSIHEAPAKLLALDALLARWIGAEEKVVLWSFYRSTLDRLAQRYAHYGLVRVDGSIGDVAERRAAVAAFQNDPSTRVFLGNPAAAGAGITLHAAAISVYESMSNQAAHYLQSLDRTHRRGQVRDVEYVALLCDGTIEWSEYERLHTKAAMQADLLGDPSPDTMTREMMLSELVASLEALGGGS</sequence>
<dbReference type="SUPFAM" id="SSF52540">
    <property type="entry name" value="P-loop containing nucleoside triphosphate hydrolases"/>
    <property type="match status" value="2"/>
</dbReference>
<dbReference type="InterPro" id="IPR050496">
    <property type="entry name" value="SNF2_RAD54_helicase_repair"/>
</dbReference>
<keyword evidence="4" id="KW-1185">Reference proteome</keyword>
<dbReference type="Gene3D" id="3.40.50.10810">
    <property type="entry name" value="Tandem AAA-ATPase domain"/>
    <property type="match status" value="1"/>
</dbReference>
<keyword evidence="3" id="KW-0547">Nucleotide-binding</keyword>
<dbReference type="InterPro" id="IPR038718">
    <property type="entry name" value="SNF2-like_sf"/>
</dbReference>
<protein>
    <submittedName>
        <fullName evidence="3">DEAD/DEAH box helicase</fullName>
        <ecNumber evidence="3">3.6.4.-</ecNumber>
    </submittedName>
</protein>
<dbReference type="EMBL" id="JAZHOV010000005">
    <property type="protein sequence ID" value="MEF2255312.1"/>
    <property type="molecule type" value="Genomic_DNA"/>
</dbReference>
<evidence type="ECO:0000259" key="2">
    <source>
        <dbReference type="SMART" id="SM00487"/>
    </source>
</evidence>
<evidence type="ECO:0000313" key="4">
    <source>
        <dbReference type="Proteomes" id="UP001351900"/>
    </source>
</evidence>
<dbReference type="RefSeq" id="WP_331791615.1">
    <property type="nucleotide sequence ID" value="NZ_BAAAUO010000008.1"/>
</dbReference>
<dbReference type="CDD" id="cd18793">
    <property type="entry name" value="SF2_C_SNF"/>
    <property type="match status" value="1"/>
</dbReference>
<dbReference type="InterPro" id="IPR014001">
    <property type="entry name" value="Helicase_ATP-bd"/>
</dbReference>
<proteinExistence type="predicted"/>
<gene>
    <name evidence="3" type="ORF">V2V91_09230</name>
</gene>
<dbReference type="Pfam" id="PF00271">
    <property type="entry name" value="Helicase_C"/>
    <property type="match status" value="1"/>
</dbReference>
<dbReference type="InterPro" id="IPR049730">
    <property type="entry name" value="SNF2/RAD54-like_C"/>
</dbReference>
<dbReference type="InterPro" id="IPR001650">
    <property type="entry name" value="Helicase_C-like"/>
</dbReference>